<reference evidence="1 2" key="1">
    <citation type="submission" date="2023-10" db="EMBL/GenBank/DDBJ databases">
        <title>Draft genome sequence of Xylaria bambusicola isolate GMP-LS, the root and basal stem rot pathogen of sugarcane in Indonesia.</title>
        <authorList>
            <person name="Selvaraj P."/>
            <person name="Muralishankar V."/>
            <person name="Muruganantham S."/>
            <person name="Sp S."/>
            <person name="Haryani S."/>
            <person name="Lau K.J.X."/>
            <person name="Naqvi N.I."/>
        </authorList>
    </citation>
    <scope>NUCLEOTIDE SEQUENCE [LARGE SCALE GENOMIC DNA]</scope>
    <source>
        <strain evidence="1">GMP-LS</strain>
    </source>
</reference>
<organism evidence="1 2">
    <name type="scientific">Xylaria bambusicola</name>
    <dbReference type="NCBI Taxonomy" id="326684"/>
    <lineage>
        <taxon>Eukaryota</taxon>
        <taxon>Fungi</taxon>
        <taxon>Dikarya</taxon>
        <taxon>Ascomycota</taxon>
        <taxon>Pezizomycotina</taxon>
        <taxon>Sordariomycetes</taxon>
        <taxon>Xylariomycetidae</taxon>
        <taxon>Xylariales</taxon>
        <taxon>Xylariaceae</taxon>
        <taxon>Xylaria</taxon>
    </lineage>
</organism>
<dbReference type="EMBL" id="JAWHQM010000018">
    <property type="protein sequence ID" value="KAK5631047.1"/>
    <property type="molecule type" value="Genomic_DNA"/>
</dbReference>
<dbReference type="AlphaFoldDB" id="A0AAN7ULQ7"/>
<keyword evidence="2" id="KW-1185">Reference proteome</keyword>
<evidence type="ECO:0000313" key="2">
    <source>
        <dbReference type="Proteomes" id="UP001305414"/>
    </source>
</evidence>
<protein>
    <submittedName>
        <fullName evidence="1">Uncharacterized protein</fullName>
    </submittedName>
</protein>
<gene>
    <name evidence="1" type="ORF">RRF57_006762</name>
</gene>
<proteinExistence type="predicted"/>
<evidence type="ECO:0000313" key="1">
    <source>
        <dbReference type="EMBL" id="KAK5631047.1"/>
    </source>
</evidence>
<name>A0AAN7ULQ7_9PEZI</name>
<accession>A0AAN7ULQ7</accession>
<dbReference type="Proteomes" id="UP001305414">
    <property type="component" value="Unassembled WGS sequence"/>
</dbReference>
<sequence length="152" mass="17928">MAQVDDEDRYYVKTVDDALDWFRRIDDILQTIDNRPNYPPIIQQIINNLENIKSDRRLRTRDILGNVSRVTDTARKLFPYLSHYRTNRLKARMGFPRKHRTCGDLFGQLEEREYMLVTSLNSLQPLVYDPSNPENVSHLQANFHKSSTCQIS</sequence>
<comment type="caution">
    <text evidence="1">The sequence shown here is derived from an EMBL/GenBank/DDBJ whole genome shotgun (WGS) entry which is preliminary data.</text>
</comment>